<dbReference type="SUPFAM" id="SSF55252">
    <property type="entry name" value="C-terminal domain of arginine repressor"/>
    <property type="match status" value="1"/>
</dbReference>
<evidence type="ECO:0000259" key="10">
    <source>
        <dbReference type="Pfam" id="PF02863"/>
    </source>
</evidence>
<dbReference type="InterPro" id="IPR036251">
    <property type="entry name" value="Arg_repress_C_sf"/>
</dbReference>
<dbReference type="InterPro" id="IPR036390">
    <property type="entry name" value="WH_DNA-bd_sf"/>
</dbReference>
<dbReference type="Pfam" id="PF01316">
    <property type="entry name" value="Arg_repressor"/>
    <property type="match status" value="1"/>
</dbReference>
<dbReference type="InterPro" id="IPR020899">
    <property type="entry name" value="Arg_repress_C"/>
</dbReference>
<dbReference type="Gene3D" id="3.30.1360.40">
    <property type="match status" value="1"/>
</dbReference>
<dbReference type="GO" id="GO:0051259">
    <property type="term" value="P:protein complex oligomerization"/>
    <property type="evidence" value="ECO:0007669"/>
    <property type="project" value="InterPro"/>
</dbReference>
<dbReference type="Pfam" id="PF02863">
    <property type="entry name" value="Arg_repressor_C"/>
    <property type="match status" value="1"/>
</dbReference>
<dbReference type="AlphaFoldDB" id="A0A292YQ87"/>
<dbReference type="Gene3D" id="1.10.10.10">
    <property type="entry name" value="Winged helix-like DNA-binding domain superfamily/Winged helix DNA-binding domain"/>
    <property type="match status" value="1"/>
</dbReference>
<dbReference type="PRINTS" id="PR01467">
    <property type="entry name" value="ARGREPRESSOR"/>
</dbReference>
<dbReference type="NCBIfam" id="TIGR01529">
    <property type="entry name" value="argR_whole"/>
    <property type="match status" value="1"/>
</dbReference>
<keyword evidence="7" id="KW-0678">Repressor</keyword>
<keyword evidence="7" id="KW-0028">Amino-acid biosynthesis</keyword>
<evidence type="ECO:0000256" key="4">
    <source>
        <dbReference type="ARBA" id="ARBA00023015"/>
    </source>
</evidence>
<evidence type="ECO:0000256" key="7">
    <source>
        <dbReference type="HAMAP-Rule" id="MF_00173"/>
    </source>
</evidence>
<dbReference type="Proteomes" id="UP000217785">
    <property type="component" value="Unassembled WGS sequence"/>
</dbReference>
<dbReference type="SUPFAM" id="SSF46785">
    <property type="entry name" value="Winged helix' DNA-binding domain"/>
    <property type="match status" value="1"/>
</dbReference>
<dbReference type="NCBIfam" id="NF003281">
    <property type="entry name" value="PRK04280.1"/>
    <property type="match status" value="1"/>
</dbReference>
<comment type="caution">
    <text evidence="11">The sequence shown here is derived from an EMBL/GenBank/DDBJ whole genome shotgun (WGS) entry which is preliminary data.</text>
</comment>
<dbReference type="GO" id="GO:0034618">
    <property type="term" value="F:arginine binding"/>
    <property type="evidence" value="ECO:0007669"/>
    <property type="project" value="InterPro"/>
</dbReference>
<gene>
    <name evidence="7" type="primary">argR</name>
    <name evidence="11" type="ORF">EFBL_2565</name>
</gene>
<dbReference type="UniPathway" id="UPA00068"/>
<evidence type="ECO:0000259" key="9">
    <source>
        <dbReference type="Pfam" id="PF01316"/>
    </source>
</evidence>
<dbReference type="GO" id="GO:1900079">
    <property type="term" value="P:regulation of arginine biosynthetic process"/>
    <property type="evidence" value="ECO:0007669"/>
    <property type="project" value="UniProtKB-UniRule"/>
</dbReference>
<evidence type="ECO:0000256" key="3">
    <source>
        <dbReference type="ARBA" id="ARBA00022490"/>
    </source>
</evidence>
<keyword evidence="7" id="KW-0055">Arginine biosynthesis</keyword>
<dbReference type="GO" id="GO:0006526">
    <property type="term" value="P:L-arginine biosynthetic process"/>
    <property type="evidence" value="ECO:0007669"/>
    <property type="project" value="UniProtKB-UniPathway"/>
</dbReference>
<dbReference type="InterPro" id="IPR001669">
    <property type="entry name" value="Arg_repress"/>
</dbReference>
<keyword evidence="4 7" id="KW-0805">Transcription regulation</keyword>
<dbReference type="OrthoDB" id="9807089at2"/>
<evidence type="ECO:0000256" key="1">
    <source>
        <dbReference type="ARBA" id="ARBA00004496"/>
    </source>
</evidence>
<keyword evidence="6 7" id="KW-0804">Transcription</keyword>
<protein>
    <recommendedName>
        <fullName evidence="7 8">Arginine repressor</fullName>
    </recommendedName>
</protein>
<dbReference type="RefSeq" id="WP_096182646.1">
    <property type="nucleotide sequence ID" value="NZ_BDUF01000068.1"/>
</dbReference>
<keyword evidence="3 7" id="KW-0963">Cytoplasm</keyword>
<feature type="domain" description="Arginine repressor C-terminal" evidence="10">
    <location>
        <begin position="79"/>
        <end position="145"/>
    </location>
</feature>
<keyword evidence="5 7" id="KW-0238">DNA-binding</keyword>
<comment type="pathway">
    <text evidence="7">Amino-acid biosynthesis; L-arginine biosynthesis [regulation].</text>
</comment>
<dbReference type="GO" id="GO:0005737">
    <property type="term" value="C:cytoplasm"/>
    <property type="evidence" value="ECO:0007669"/>
    <property type="project" value="UniProtKB-SubCell"/>
</dbReference>
<evidence type="ECO:0000256" key="2">
    <source>
        <dbReference type="ARBA" id="ARBA00008316"/>
    </source>
</evidence>
<dbReference type="GO" id="GO:0003677">
    <property type="term" value="F:DNA binding"/>
    <property type="evidence" value="ECO:0007669"/>
    <property type="project" value="UniProtKB-KW"/>
</dbReference>
<evidence type="ECO:0000256" key="5">
    <source>
        <dbReference type="ARBA" id="ARBA00023125"/>
    </source>
</evidence>
<dbReference type="InterPro" id="IPR020900">
    <property type="entry name" value="Arg_repress_DNA-bd"/>
</dbReference>
<proteinExistence type="inferred from homology"/>
<evidence type="ECO:0000256" key="6">
    <source>
        <dbReference type="ARBA" id="ARBA00023163"/>
    </source>
</evidence>
<organism evidence="11 12">
    <name type="scientific">Effusibacillus lacus</name>
    <dbReference type="NCBI Taxonomy" id="1348429"/>
    <lineage>
        <taxon>Bacteria</taxon>
        <taxon>Bacillati</taxon>
        <taxon>Bacillota</taxon>
        <taxon>Bacilli</taxon>
        <taxon>Bacillales</taxon>
        <taxon>Alicyclobacillaceae</taxon>
        <taxon>Effusibacillus</taxon>
    </lineage>
</organism>
<sequence length="148" mass="16789">MKGQRLLKIRELITSREIETQEELVESLRALGFQVTQATVSRDIKELQLVKTPTPDGRYKYALPAEPSYNPESKLRRFLSESFVSIDRAENLIVMKTLPGNANAITALIDALNWDQIIGTIAGDDTILIICRNREETPAIVDRFLEFL</sequence>
<dbReference type="EMBL" id="BDUF01000068">
    <property type="protein sequence ID" value="GAX90923.1"/>
    <property type="molecule type" value="Genomic_DNA"/>
</dbReference>
<evidence type="ECO:0000313" key="11">
    <source>
        <dbReference type="EMBL" id="GAX90923.1"/>
    </source>
</evidence>
<dbReference type="PANTHER" id="PTHR34471">
    <property type="entry name" value="ARGININE REPRESSOR"/>
    <property type="match status" value="1"/>
</dbReference>
<evidence type="ECO:0000256" key="8">
    <source>
        <dbReference type="NCBIfam" id="TIGR01529"/>
    </source>
</evidence>
<feature type="domain" description="Arginine repressor DNA-binding" evidence="9">
    <location>
        <begin position="2"/>
        <end position="67"/>
    </location>
</feature>
<comment type="function">
    <text evidence="7">Regulates arginine biosynthesis genes.</text>
</comment>
<comment type="similarity">
    <text evidence="2 7">Belongs to the ArgR family.</text>
</comment>
<name>A0A292YQ87_9BACL</name>
<dbReference type="PANTHER" id="PTHR34471:SF1">
    <property type="entry name" value="ARGININE REPRESSOR"/>
    <property type="match status" value="1"/>
</dbReference>
<reference evidence="12" key="1">
    <citation type="submission" date="2017-07" db="EMBL/GenBank/DDBJ databases">
        <title>Draft genome sequence of Effusibacillus lacus strain skLN1.</title>
        <authorList>
            <person name="Watanabe M."/>
            <person name="Kojima H."/>
            <person name="Fukui M."/>
        </authorList>
    </citation>
    <scope>NUCLEOTIDE SEQUENCE [LARGE SCALE GENOMIC DNA]</scope>
    <source>
        <strain evidence="12">skLN1</strain>
    </source>
</reference>
<keyword evidence="12" id="KW-1185">Reference proteome</keyword>
<dbReference type="GO" id="GO:0003700">
    <property type="term" value="F:DNA-binding transcription factor activity"/>
    <property type="evidence" value="ECO:0007669"/>
    <property type="project" value="UniProtKB-UniRule"/>
</dbReference>
<accession>A0A292YQ87</accession>
<dbReference type="InterPro" id="IPR036388">
    <property type="entry name" value="WH-like_DNA-bd_sf"/>
</dbReference>
<comment type="subcellular location">
    <subcellularLocation>
        <location evidence="1 7">Cytoplasm</location>
    </subcellularLocation>
</comment>
<evidence type="ECO:0000313" key="12">
    <source>
        <dbReference type="Proteomes" id="UP000217785"/>
    </source>
</evidence>
<dbReference type="HAMAP" id="MF_00173">
    <property type="entry name" value="Arg_repressor"/>
    <property type="match status" value="1"/>
</dbReference>